<dbReference type="InterPro" id="IPR036188">
    <property type="entry name" value="FAD/NAD-bd_sf"/>
</dbReference>
<name>A0ABT0SVJ3_9GAMM</name>
<evidence type="ECO:0000256" key="1">
    <source>
        <dbReference type="ARBA" id="ARBA00001974"/>
    </source>
</evidence>
<protein>
    <submittedName>
        <fullName evidence="5">FAD-dependent monooxygenase</fullName>
    </submittedName>
</protein>
<dbReference type="Pfam" id="PF01494">
    <property type="entry name" value="FAD_binding_3"/>
    <property type="match status" value="1"/>
</dbReference>
<dbReference type="RefSeq" id="WP_250084459.1">
    <property type="nucleotide sequence ID" value="NZ_JAMJPJ010000064.1"/>
</dbReference>
<dbReference type="Proteomes" id="UP001165308">
    <property type="component" value="Unassembled WGS sequence"/>
</dbReference>
<comment type="caution">
    <text evidence="5">The sequence shown here is derived from an EMBL/GenBank/DDBJ whole genome shotgun (WGS) entry which is preliminary data.</text>
</comment>
<evidence type="ECO:0000256" key="3">
    <source>
        <dbReference type="ARBA" id="ARBA00022827"/>
    </source>
</evidence>
<proteinExistence type="predicted"/>
<reference evidence="5" key="1">
    <citation type="submission" date="2022-05" db="EMBL/GenBank/DDBJ databases">
        <title>Halomonas geminus sp. nov. and Halomonas llamarensis sp. nov. isolated from high-altitude salars of the Atacama Desert.</title>
        <authorList>
            <person name="Hintersatz C."/>
            <person name="Rojas L.A."/>
            <person name="Wei T.-S."/>
            <person name="Kutschke S."/>
            <person name="Lehmann F."/>
            <person name="Jain R."/>
            <person name="Pollmann K."/>
        </authorList>
    </citation>
    <scope>NUCLEOTIDE SEQUENCE</scope>
    <source>
        <strain evidence="5">ATCHA</strain>
    </source>
</reference>
<dbReference type="InterPro" id="IPR050641">
    <property type="entry name" value="RIFMO-like"/>
</dbReference>
<dbReference type="SUPFAM" id="SSF51905">
    <property type="entry name" value="FAD/NAD(P)-binding domain"/>
    <property type="match status" value="1"/>
</dbReference>
<evidence type="ECO:0000256" key="2">
    <source>
        <dbReference type="ARBA" id="ARBA00022630"/>
    </source>
</evidence>
<gene>
    <name evidence="5" type="ORF">M8006_17495</name>
</gene>
<evidence type="ECO:0000259" key="4">
    <source>
        <dbReference type="Pfam" id="PF01494"/>
    </source>
</evidence>
<keyword evidence="3" id="KW-0274">FAD</keyword>
<evidence type="ECO:0000313" key="5">
    <source>
        <dbReference type="EMBL" id="MCL7931747.1"/>
    </source>
</evidence>
<dbReference type="InterPro" id="IPR002938">
    <property type="entry name" value="FAD-bd"/>
</dbReference>
<dbReference type="PANTHER" id="PTHR43004:SF19">
    <property type="entry name" value="BINDING MONOOXYGENASE, PUTATIVE (JCVI)-RELATED"/>
    <property type="match status" value="1"/>
</dbReference>
<keyword evidence="5" id="KW-0503">Monooxygenase</keyword>
<sequence length="281" mass="31500">MKQVLIVGAGPVGLTLGTLLCQYGVECVVMEKRKSRLSASKAFSLHARTTEMLRLLNADIGINTKAVKVEEMRLYSQRNLLSNMRFGKSSNTECRTIHSYPQSLLESELETAFCSNGGLIEKDATVFQIDHQPQGYLVHYKCQDDVKSRFFDYVVGCDGANSIVRQLANIDCSESAYSENFLVADCKVESMSHNVDYQKHGHTFLSSKGYVMLFPIDRDYTRVVIDTDKQYSGESESTNLTYLNRELEARGLSVHIGDVKWISVADVRSSLASKYSVEVVE</sequence>
<dbReference type="Gene3D" id="3.50.50.60">
    <property type="entry name" value="FAD/NAD(P)-binding domain"/>
    <property type="match status" value="1"/>
</dbReference>
<dbReference type="PRINTS" id="PR00420">
    <property type="entry name" value="RNGMNOXGNASE"/>
</dbReference>
<dbReference type="Gene3D" id="3.30.70.2450">
    <property type="match status" value="1"/>
</dbReference>
<evidence type="ECO:0000313" key="6">
    <source>
        <dbReference type="Proteomes" id="UP001165308"/>
    </source>
</evidence>
<organism evidence="5 6">
    <name type="scientific">Halomonas llamarensis</name>
    <dbReference type="NCBI Taxonomy" id="2945104"/>
    <lineage>
        <taxon>Bacteria</taxon>
        <taxon>Pseudomonadati</taxon>
        <taxon>Pseudomonadota</taxon>
        <taxon>Gammaproteobacteria</taxon>
        <taxon>Oceanospirillales</taxon>
        <taxon>Halomonadaceae</taxon>
        <taxon>Halomonas</taxon>
    </lineage>
</organism>
<keyword evidence="6" id="KW-1185">Reference proteome</keyword>
<dbReference type="PANTHER" id="PTHR43004">
    <property type="entry name" value="TRK SYSTEM POTASSIUM UPTAKE PROTEIN"/>
    <property type="match status" value="1"/>
</dbReference>
<keyword evidence="2" id="KW-0285">Flavoprotein</keyword>
<dbReference type="GO" id="GO:0004497">
    <property type="term" value="F:monooxygenase activity"/>
    <property type="evidence" value="ECO:0007669"/>
    <property type="project" value="UniProtKB-KW"/>
</dbReference>
<comment type="cofactor">
    <cofactor evidence="1">
        <name>FAD</name>
        <dbReference type="ChEBI" id="CHEBI:57692"/>
    </cofactor>
</comment>
<dbReference type="EMBL" id="JAMJPJ010000064">
    <property type="protein sequence ID" value="MCL7931747.1"/>
    <property type="molecule type" value="Genomic_DNA"/>
</dbReference>
<accession>A0ABT0SVJ3</accession>
<feature type="domain" description="FAD-binding" evidence="4">
    <location>
        <begin position="3"/>
        <end position="277"/>
    </location>
</feature>
<keyword evidence="5" id="KW-0560">Oxidoreductase</keyword>